<dbReference type="PROSITE" id="PS51337">
    <property type="entry name" value="B12_BINDING_NTER"/>
    <property type="match status" value="1"/>
</dbReference>
<reference evidence="6" key="2">
    <citation type="journal article" date="2021" name="PeerJ">
        <title>Extensive microbial diversity within the chicken gut microbiome revealed by metagenomics and culture.</title>
        <authorList>
            <person name="Gilroy R."/>
            <person name="Ravi A."/>
            <person name="Getino M."/>
            <person name="Pursley I."/>
            <person name="Horton D.L."/>
            <person name="Alikhan N.F."/>
            <person name="Baker D."/>
            <person name="Gharbi K."/>
            <person name="Hall N."/>
            <person name="Watson M."/>
            <person name="Adriaenssens E.M."/>
            <person name="Foster-Nyarko E."/>
            <person name="Jarju S."/>
            <person name="Secka A."/>
            <person name="Antonio M."/>
            <person name="Oren A."/>
            <person name="Chaudhuri R.R."/>
            <person name="La Ragione R."/>
            <person name="Hildebrand F."/>
            <person name="Pallen M.J."/>
        </authorList>
    </citation>
    <scope>NUCLEOTIDE SEQUENCE</scope>
    <source>
        <strain evidence="6">1383</strain>
    </source>
</reference>
<dbReference type="InterPro" id="IPR006158">
    <property type="entry name" value="Cobalamin-bd"/>
</dbReference>
<sequence length="213" mass="22644">MNTDLNPIYTAVLGGDLKLAVDTTRAAVEEGVSPNDIINGYMIKAMEEIGARFEAGKAFVPNLLMSARAMKGAMEVLKPLMKGESDAYIGKVVIGTVQGDLHDIGKNLVASMLEGCGFEIINLGVDIPCERFLSVAREEKADIICLSALLTTTMERMKEIIDAVHSSDLNGKVKVMVGGAPISREYAESIHADAYSDNANGAVAVAKALVNAR</sequence>
<dbReference type="InterPro" id="IPR036594">
    <property type="entry name" value="Meth_synthase_dom"/>
</dbReference>
<dbReference type="CDD" id="cd02070">
    <property type="entry name" value="corrinoid_protein_B12-BD"/>
    <property type="match status" value="1"/>
</dbReference>
<dbReference type="PROSITE" id="PS51332">
    <property type="entry name" value="B12_BINDING"/>
    <property type="match status" value="1"/>
</dbReference>
<evidence type="ECO:0000259" key="4">
    <source>
        <dbReference type="PROSITE" id="PS51332"/>
    </source>
</evidence>
<dbReference type="PANTHER" id="PTHR45833">
    <property type="entry name" value="METHIONINE SYNTHASE"/>
    <property type="match status" value="1"/>
</dbReference>
<dbReference type="GO" id="GO:0046653">
    <property type="term" value="P:tetrahydrofolate metabolic process"/>
    <property type="evidence" value="ECO:0007669"/>
    <property type="project" value="TreeGrafter"/>
</dbReference>
<dbReference type="SMART" id="SM01018">
    <property type="entry name" value="B12-binding_2"/>
    <property type="match status" value="1"/>
</dbReference>
<reference evidence="6" key="1">
    <citation type="submission" date="2020-10" db="EMBL/GenBank/DDBJ databases">
        <authorList>
            <person name="Gilroy R."/>
        </authorList>
    </citation>
    <scope>NUCLEOTIDE SEQUENCE</scope>
    <source>
        <strain evidence="6">1383</strain>
    </source>
</reference>
<dbReference type="GO" id="GO:0050667">
    <property type="term" value="P:homocysteine metabolic process"/>
    <property type="evidence" value="ECO:0007669"/>
    <property type="project" value="TreeGrafter"/>
</dbReference>
<keyword evidence="3" id="KW-0170">Cobalt</keyword>
<dbReference type="GO" id="GO:0008705">
    <property type="term" value="F:methionine synthase activity"/>
    <property type="evidence" value="ECO:0007669"/>
    <property type="project" value="TreeGrafter"/>
</dbReference>
<organism evidence="6 7">
    <name type="scientific">Candidatus Merdimorpha stercoravium</name>
    <dbReference type="NCBI Taxonomy" id="2840863"/>
    <lineage>
        <taxon>Bacteria</taxon>
        <taxon>Pseudomonadati</taxon>
        <taxon>Bacteroidota</taxon>
        <taxon>Flavobacteriia</taxon>
        <taxon>Flavobacteriales</taxon>
        <taxon>Candidatus Merdimorpha</taxon>
    </lineage>
</organism>
<evidence type="ECO:0000313" key="6">
    <source>
        <dbReference type="EMBL" id="HIT97404.1"/>
    </source>
</evidence>
<dbReference type="AlphaFoldDB" id="A0A9D1H9D0"/>
<feature type="domain" description="B12-binding N-terminal" evidence="5">
    <location>
        <begin position="1"/>
        <end position="89"/>
    </location>
</feature>
<evidence type="ECO:0000313" key="7">
    <source>
        <dbReference type="Proteomes" id="UP000824161"/>
    </source>
</evidence>
<dbReference type="EMBL" id="DVLY01000023">
    <property type="protein sequence ID" value="HIT97404.1"/>
    <property type="molecule type" value="Genomic_DNA"/>
</dbReference>
<dbReference type="InterPro" id="IPR036724">
    <property type="entry name" value="Cobalamin-bd_sf"/>
</dbReference>
<dbReference type="FunFam" id="3.40.50.280:FF:000003">
    <property type="entry name" value="Dimethylamine methyltransferase corrinoid protein"/>
    <property type="match status" value="1"/>
</dbReference>
<dbReference type="InterPro" id="IPR050554">
    <property type="entry name" value="Met_Synthase/Corrinoid"/>
</dbReference>
<dbReference type="Gene3D" id="1.10.1240.10">
    <property type="entry name" value="Methionine synthase domain"/>
    <property type="match status" value="1"/>
</dbReference>
<accession>A0A9D1H9D0</accession>
<feature type="domain" description="B12-binding" evidence="4">
    <location>
        <begin position="89"/>
        <end position="213"/>
    </location>
</feature>
<evidence type="ECO:0000256" key="3">
    <source>
        <dbReference type="ARBA" id="ARBA00023285"/>
    </source>
</evidence>
<proteinExistence type="inferred from homology"/>
<name>A0A9D1H9D0_9FLAO</name>
<evidence type="ECO:0000256" key="2">
    <source>
        <dbReference type="ARBA" id="ARBA00022723"/>
    </source>
</evidence>
<dbReference type="InterPro" id="IPR003759">
    <property type="entry name" value="Cbl-bd_cap"/>
</dbReference>
<dbReference type="Gene3D" id="3.40.50.280">
    <property type="entry name" value="Cobalamin-binding domain"/>
    <property type="match status" value="1"/>
</dbReference>
<dbReference type="GO" id="GO:0005829">
    <property type="term" value="C:cytosol"/>
    <property type="evidence" value="ECO:0007669"/>
    <property type="project" value="TreeGrafter"/>
</dbReference>
<dbReference type="PANTHER" id="PTHR45833:SF1">
    <property type="entry name" value="METHIONINE SYNTHASE"/>
    <property type="match status" value="1"/>
</dbReference>
<evidence type="ECO:0000259" key="5">
    <source>
        <dbReference type="PROSITE" id="PS51337"/>
    </source>
</evidence>
<comment type="similarity">
    <text evidence="1">Belongs to the methylamine corrinoid protein family.</text>
</comment>
<dbReference type="GO" id="GO:0046872">
    <property type="term" value="F:metal ion binding"/>
    <property type="evidence" value="ECO:0007669"/>
    <property type="project" value="UniProtKB-KW"/>
</dbReference>
<keyword evidence="2" id="KW-0479">Metal-binding</keyword>
<dbReference type="GO" id="GO:0031419">
    <property type="term" value="F:cobalamin binding"/>
    <property type="evidence" value="ECO:0007669"/>
    <property type="project" value="InterPro"/>
</dbReference>
<dbReference type="Pfam" id="PF02607">
    <property type="entry name" value="B12-binding_2"/>
    <property type="match status" value="1"/>
</dbReference>
<evidence type="ECO:0000256" key="1">
    <source>
        <dbReference type="ARBA" id="ARBA00010854"/>
    </source>
</evidence>
<dbReference type="Pfam" id="PF02310">
    <property type="entry name" value="B12-binding"/>
    <property type="match status" value="1"/>
</dbReference>
<dbReference type="Proteomes" id="UP000824161">
    <property type="component" value="Unassembled WGS sequence"/>
</dbReference>
<gene>
    <name evidence="6" type="ORF">IAC44_01045</name>
</gene>
<dbReference type="SUPFAM" id="SSF52242">
    <property type="entry name" value="Cobalamin (vitamin B12)-binding domain"/>
    <property type="match status" value="1"/>
</dbReference>
<dbReference type="SUPFAM" id="SSF47644">
    <property type="entry name" value="Methionine synthase domain"/>
    <property type="match status" value="1"/>
</dbReference>
<comment type="caution">
    <text evidence="6">The sequence shown here is derived from an EMBL/GenBank/DDBJ whole genome shotgun (WGS) entry which is preliminary data.</text>
</comment>
<protein>
    <submittedName>
        <fullName evidence="6">Corrinoid protein</fullName>
    </submittedName>
</protein>